<evidence type="ECO:0000313" key="2">
    <source>
        <dbReference type="Proteomes" id="UP001054837"/>
    </source>
</evidence>
<dbReference type="Proteomes" id="UP001054837">
    <property type="component" value="Unassembled WGS sequence"/>
</dbReference>
<reference evidence="1 2" key="1">
    <citation type="submission" date="2021-06" db="EMBL/GenBank/DDBJ databases">
        <title>Caerostris darwini draft genome.</title>
        <authorList>
            <person name="Kono N."/>
            <person name="Arakawa K."/>
        </authorList>
    </citation>
    <scope>NUCLEOTIDE SEQUENCE [LARGE SCALE GENOMIC DNA]</scope>
</reference>
<dbReference type="EMBL" id="BPLQ01008681">
    <property type="protein sequence ID" value="GIY38850.1"/>
    <property type="molecule type" value="Genomic_DNA"/>
</dbReference>
<protein>
    <recommendedName>
        <fullName evidence="3">Galectin</fullName>
    </recommendedName>
</protein>
<dbReference type="AlphaFoldDB" id="A0AAV4SXQ1"/>
<evidence type="ECO:0008006" key="3">
    <source>
        <dbReference type="Google" id="ProtNLM"/>
    </source>
</evidence>
<comment type="caution">
    <text evidence="1">The sequence shown here is derived from an EMBL/GenBank/DDBJ whole genome shotgun (WGS) entry which is preliminary data.</text>
</comment>
<evidence type="ECO:0000313" key="1">
    <source>
        <dbReference type="EMBL" id="GIY38850.1"/>
    </source>
</evidence>
<sequence length="96" mass="10995">MSNWGIDHQVNMVYKLPPSPETFTCRHMRSNGEVQNFALRLPAGICSLSTRLLVECVHDDYCTFHFVSGKTILINDGIPSFPYTEFLPLWRCPVSF</sequence>
<keyword evidence="2" id="KW-1185">Reference proteome</keyword>
<accession>A0AAV4SXQ1</accession>
<name>A0AAV4SXQ1_9ARAC</name>
<gene>
    <name evidence="1" type="ORF">CDAR_396471</name>
</gene>
<proteinExistence type="predicted"/>
<organism evidence="1 2">
    <name type="scientific">Caerostris darwini</name>
    <dbReference type="NCBI Taxonomy" id="1538125"/>
    <lineage>
        <taxon>Eukaryota</taxon>
        <taxon>Metazoa</taxon>
        <taxon>Ecdysozoa</taxon>
        <taxon>Arthropoda</taxon>
        <taxon>Chelicerata</taxon>
        <taxon>Arachnida</taxon>
        <taxon>Araneae</taxon>
        <taxon>Araneomorphae</taxon>
        <taxon>Entelegynae</taxon>
        <taxon>Araneoidea</taxon>
        <taxon>Araneidae</taxon>
        <taxon>Caerostris</taxon>
    </lineage>
</organism>